<dbReference type="InterPro" id="IPR004358">
    <property type="entry name" value="Sig_transdc_His_kin-like_C"/>
</dbReference>
<evidence type="ECO:0000256" key="3">
    <source>
        <dbReference type="ARBA" id="ARBA00022553"/>
    </source>
</evidence>
<keyword evidence="3" id="KW-0597">Phosphoprotein</keyword>
<dbReference type="Proteomes" id="UP000784128">
    <property type="component" value="Unassembled WGS sequence"/>
</dbReference>
<evidence type="ECO:0000256" key="1">
    <source>
        <dbReference type="ARBA" id="ARBA00000085"/>
    </source>
</evidence>
<dbReference type="SUPFAM" id="SSF47384">
    <property type="entry name" value="Homodimeric domain of signal transducing histidine kinase"/>
    <property type="match status" value="1"/>
</dbReference>
<dbReference type="CDD" id="cd00082">
    <property type="entry name" value="HisKA"/>
    <property type="match status" value="1"/>
</dbReference>
<sequence length="341" mass="37308">MGKCQSTFSHNGRYACSCFAPRLVDYPFFFKAIFYKAIGTTGDCCQICRARRFFRQVRTGKERRILEKQLIHTQKLESLGILAGGIAHDFNNILTVIIGNADLALNCLNENSPAVTNVNNISKAASRAADLAMQMLAYAGKGKFVIEIISLNLLLQEILHMLQVSISKKAKLKLNLASNLPPVNVDATQMRQIIMNLVINASEAISNEGGIITITTGCTNYDESYGDDIWMDEKIAAGQYVYMEVADNGCGMDNDTLTKIFDPFFTTKFTGRGLGMASVLGIVRSHKGAIKINSETGKGSTFRILLPASENNYHSKDWPLSCAVPLVDDEAAIGVGTKVRS</sequence>
<dbReference type="PROSITE" id="PS50109">
    <property type="entry name" value="HIS_KIN"/>
    <property type="match status" value="1"/>
</dbReference>
<comment type="caution">
    <text evidence="5">The sequence shown here is derived from an EMBL/GenBank/DDBJ whole genome shotgun (WGS) entry which is preliminary data.</text>
</comment>
<dbReference type="InterPro" id="IPR003661">
    <property type="entry name" value="HisK_dim/P_dom"/>
</dbReference>
<gene>
    <name evidence="5" type="ORF">KJB30_14950</name>
</gene>
<organism evidence="5 6">
    <name type="scientific">Pelotalea chapellei</name>
    <dbReference type="NCBI Taxonomy" id="44671"/>
    <lineage>
        <taxon>Bacteria</taxon>
        <taxon>Pseudomonadati</taxon>
        <taxon>Thermodesulfobacteriota</taxon>
        <taxon>Desulfuromonadia</taxon>
        <taxon>Geobacterales</taxon>
        <taxon>Geobacteraceae</taxon>
        <taxon>Pelotalea</taxon>
    </lineage>
</organism>
<dbReference type="Pfam" id="PF02518">
    <property type="entry name" value="HATPase_c"/>
    <property type="match status" value="1"/>
</dbReference>
<dbReference type="EMBL" id="JAHDYS010000016">
    <property type="protein sequence ID" value="MBT1073089.1"/>
    <property type="molecule type" value="Genomic_DNA"/>
</dbReference>
<reference evidence="5 6" key="1">
    <citation type="submission" date="2021-05" db="EMBL/GenBank/DDBJ databases">
        <title>The draft genome of Geobacter chapellei DSM 13688.</title>
        <authorList>
            <person name="Xu Z."/>
            <person name="Masuda Y."/>
            <person name="Itoh H."/>
            <person name="Senoo K."/>
        </authorList>
    </citation>
    <scope>NUCLEOTIDE SEQUENCE [LARGE SCALE GENOMIC DNA]</scope>
    <source>
        <strain evidence="5 6">DSM 13688</strain>
    </source>
</reference>
<evidence type="ECO:0000259" key="4">
    <source>
        <dbReference type="PROSITE" id="PS50109"/>
    </source>
</evidence>
<comment type="catalytic activity">
    <reaction evidence="1">
        <text>ATP + protein L-histidine = ADP + protein N-phospho-L-histidine.</text>
        <dbReference type="EC" id="2.7.13.3"/>
    </reaction>
</comment>
<feature type="domain" description="Histidine kinase" evidence="4">
    <location>
        <begin position="85"/>
        <end position="310"/>
    </location>
</feature>
<dbReference type="Gene3D" id="1.10.287.130">
    <property type="match status" value="1"/>
</dbReference>
<evidence type="ECO:0000313" key="5">
    <source>
        <dbReference type="EMBL" id="MBT1073089.1"/>
    </source>
</evidence>
<accession>A0ABS5UBP5</accession>
<dbReference type="InterPro" id="IPR036097">
    <property type="entry name" value="HisK_dim/P_sf"/>
</dbReference>
<dbReference type="SUPFAM" id="SSF55874">
    <property type="entry name" value="ATPase domain of HSP90 chaperone/DNA topoisomerase II/histidine kinase"/>
    <property type="match status" value="1"/>
</dbReference>
<name>A0ABS5UBP5_9BACT</name>
<evidence type="ECO:0000313" key="6">
    <source>
        <dbReference type="Proteomes" id="UP000784128"/>
    </source>
</evidence>
<dbReference type="Gene3D" id="3.30.565.10">
    <property type="entry name" value="Histidine kinase-like ATPase, C-terminal domain"/>
    <property type="match status" value="1"/>
</dbReference>
<keyword evidence="6" id="KW-1185">Reference proteome</keyword>
<dbReference type="SMART" id="SM00387">
    <property type="entry name" value="HATPase_c"/>
    <property type="match status" value="1"/>
</dbReference>
<evidence type="ECO:0000256" key="2">
    <source>
        <dbReference type="ARBA" id="ARBA00012438"/>
    </source>
</evidence>
<dbReference type="InterPro" id="IPR005467">
    <property type="entry name" value="His_kinase_dom"/>
</dbReference>
<dbReference type="InterPro" id="IPR003594">
    <property type="entry name" value="HATPase_dom"/>
</dbReference>
<proteinExistence type="predicted"/>
<dbReference type="InterPro" id="IPR036890">
    <property type="entry name" value="HATPase_C_sf"/>
</dbReference>
<dbReference type="PRINTS" id="PR00344">
    <property type="entry name" value="BCTRLSENSOR"/>
</dbReference>
<dbReference type="EC" id="2.7.13.3" evidence="2"/>
<protein>
    <recommendedName>
        <fullName evidence="2">histidine kinase</fullName>
        <ecNumber evidence="2">2.7.13.3</ecNumber>
    </recommendedName>
</protein>
<dbReference type="PANTHER" id="PTHR43065">
    <property type="entry name" value="SENSOR HISTIDINE KINASE"/>
    <property type="match status" value="1"/>
</dbReference>
<dbReference type="PANTHER" id="PTHR43065:SF42">
    <property type="entry name" value="TWO-COMPONENT SENSOR PPRA"/>
    <property type="match status" value="1"/>
</dbReference>